<name>A0ABW3Q594_9BACT</name>
<feature type="chain" id="PRO_5047265902" evidence="2">
    <location>
        <begin position="27"/>
        <end position="167"/>
    </location>
</feature>
<dbReference type="CDD" id="cd02233">
    <property type="entry name" value="cupin_HNL-like"/>
    <property type="match status" value="1"/>
</dbReference>
<proteinExistence type="predicted"/>
<organism evidence="4 5">
    <name type="scientific">Larkinella insperata</name>
    <dbReference type="NCBI Taxonomy" id="332158"/>
    <lineage>
        <taxon>Bacteria</taxon>
        <taxon>Pseudomonadati</taxon>
        <taxon>Bacteroidota</taxon>
        <taxon>Cytophagia</taxon>
        <taxon>Cytophagales</taxon>
        <taxon>Spirosomataceae</taxon>
        <taxon>Larkinella</taxon>
    </lineage>
</organism>
<dbReference type="InterPro" id="IPR014710">
    <property type="entry name" value="RmlC-like_jellyroll"/>
</dbReference>
<comment type="caution">
    <text evidence="4">The sequence shown here is derived from an EMBL/GenBank/DDBJ whole genome shotgun (WGS) entry which is preliminary data.</text>
</comment>
<keyword evidence="2" id="KW-0732">Signal</keyword>
<protein>
    <submittedName>
        <fullName evidence="4">Cupin domain-containing protein</fullName>
    </submittedName>
</protein>
<dbReference type="InterPro" id="IPR047263">
    <property type="entry name" value="HNL-like_cupin"/>
</dbReference>
<evidence type="ECO:0000256" key="2">
    <source>
        <dbReference type="SAM" id="SignalP"/>
    </source>
</evidence>
<dbReference type="PANTHER" id="PTHR43698:SF1">
    <property type="entry name" value="BLL4564 PROTEIN"/>
    <property type="match status" value="1"/>
</dbReference>
<dbReference type="InterPro" id="IPR011051">
    <property type="entry name" value="RmlC_Cupin_sf"/>
</dbReference>
<sequence>MKNLHKRIEFIITLSLMSLCLHPCQAQTNESGNKRTTPSAIFPKGEKGPSQTFTGTVWVQNLVAADSTYQLASGSVTFEPGARSFWHSHPSGQILLVTDGVGYHQVKGKPREIIRKGDVVKCPPNIPHWHGASADSPMTHIHVVPNTEKGIVNWLGAVTDAQYNGSR</sequence>
<dbReference type="Proteomes" id="UP001597116">
    <property type="component" value="Unassembled WGS sequence"/>
</dbReference>
<accession>A0ABW3Q594</accession>
<gene>
    <name evidence="4" type="ORF">ACFQ4C_07070</name>
</gene>
<dbReference type="Pfam" id="PF07883">
    <property type="entry name" value="Cupin_2"/>
    <property type="match status" value="1"/>
</dbReference>
<dbReference type="EMBL" id="JBHTLP010000003">
    <property type="protein sequence ID" value="MFD1140862.1"/>
    <property type="molecule type" value="Genomic_DNA"/>
</dbReference>
<evidence type="ECO:0000259" key="3">
    <source>
        <dbReference type="Pfam" id="PF07883"/>
    </source>
</evidence>
<dbReference type="RefSeq" id="WP_379883972.1">
    <property type="nucleotide sequence ID" value="NZ_JBHTLP010000003.1"/>
</dbReference>
<dbReference type="InterPro" id="IPR013096">
    <property type="entry name" value="Cupin_2"/>
</dbReference>
<keyword evidence="5" id="KW-1185">Reference proteome</keyword>
<dbReference type="PANTHER" id="PTHR43698">
    <property type="entry name" value="RIBD C-TERMINAL DOMAIN CONTAINING PROTEIN"/>
    <property type="match status" value="1"/>
</dbReference>
<reference evidence="5" key="1">
    <citation type="journal article" date="2019" name="Int. J. Syst. Evol. Microbiol.">
        <title>The Global Catalogue of Microorganisms (GCM) 10K type strain sequencing project: providing services to taxonomists for standard genome sequencing and annotation.</title>
        <authorList>
            <consortium name="The Broad Institute Genomics Platform"/>
            <consortium name="The Broad Institute Genome Sequencing Center for Infectious Disease"/>
            <person name="Wu L."/>
            <person name="Ma J."/>
        </authorList>
    </citation>
    <scope>NUCLEOTIDE SEQUENCE [LARGE SCALE GENOMIC DNA]</scope>
    <source>
        <strain evidence="5">CCUG 55608</strain>
    </source>
</reference>
<evidence type="ECO:0000313" key="5">
    <source>
        <dbReference type="Proteomes" id="UP001597116"/>
    </source>
</evidence>
<feature type="domain" description="Cupin type-2" evidence="3">
    <location>
        <begin position="76"/>
        <end position="143"/>
    </location>
</feature>
<evidence type="ECO:0000313" key="4">
    <source>
        <dbReference type="EMBL" id="MFD1140862.1"/>
    </source>
</evidence>
<feature type="compositionally biased region" description="Polar residues" evidence="1">
    <location>
        <begin position="27"/>
        <end position="39"/>
    </location>
</feature>
<feature type="region of interest" description="Disordered" evidence="1">
    <location>
        <begin position="27"/>
        <end position="49"/>
    </location>
</feature>
<feature type="signal peptide" evidence="2">
    <location>
        <begin position="1"/>
        <end position="26"/>
    </location>
</feature>
<evidence type="ECO:0000256" key="1">
    <source>
        <dbReference type="SAM" id="MobiDB-lite"/>
    </source>
</evidence>
<dbReference type="Gene3D" id="2.60.120.10">
    <property type="entry name" value="Jelly Rolls"/>
    <property type="match status" value="1"/>
</dbReference>
<dbReference type="SUPFAM" id="SSF51182">
    <property type="entry name" value="RmlC-like cupins"/>
    <property type="match status" value="1"/>
</dbReference>